<evidence type="ECO:0000313" key="1">
    <source>
        <dbReference type="EMBL" id="CAK5084457.1"/>
    </source>
</evidence>
<evidence type="ECO:0000313" key="2">
    <source>
        <dbReference type="Proteomes" id="UP001497535"/>
    </source>
</evidence>
<comment type="caution">
    <text evidence="1">The sequence shown here is derived from an EMBL/GenBank/DDBJ whole genome shotgun (WGS) entry which is preliminary data.</text>
</comment>
<name>A0ACB1A198_MELEN</name>
<reference evidence="1" key="1">
    <citation type="submission" date="2023-11" db="EMBL/GenBank/DDBJ databases">
        <authorList>
            <person name="Poullet M."/>
        </authorList>
    </citation>
    <scope>NUCLEOTIDE SEQUENCE</scope>
    <source>
        <strain evidence="1">E1834</strain>
    </source>
</reference>
<dbReference type="EMBL" id="CAVMJV010000053">
    <property type="protein sequence ID" value="CAK5084457.1"/>
    <property type="molecule type" value="Genomic_DNA"/>
</dbReference>
<organism evidence="1 2">
    <name type="scientific">Meloidogyne enterolobii</name>
    <name type="common">Root-knot nematode worm</name>
    <name type="synonym">Meloidogyne mayaguensis</name>
    <dbReference type="NCBI Taxonomy" id="390850"/>
    <lineage>
        <taxon>Eukaryota</taxon>
        <taxon>Metazoa</taxon>
        <taxon>Ecdysozoa</taxon>
        <taxon>Nematoda</taxon>
        <taxon>Chromadorea</taxon>
        <taxon>Rhabditida</taxon>
        <taxon>Tylenchina</taxon>
        <taxon>Tylenchomorpha</taxon>
        <taxon>Tylenchoidea</taxon>
        <taxon>Meloidogynidae</taxon>
        <taxon>Meloidogyninae</taxon>
        <taxon>Meloidogyne</taxon>
    </lineage>
</organism>
<protein>
    <submittedName>
        <fullName evidence="1">Uncharacterized protein</fullName>
    </submittedName>
</protein>
<gene>
    <name evidence="1" type="ORF">MENTE1834_LOCUS31851</name>
</gene>
<keyword evidence="2" id="KW-1185">Reference proteome</keyword>
<dbReference type="Proteomes" id="UP001497535">
    <property type="component" value="Unassembled WGS sequence"/>
</dbReference>
<accession>A0ACB1A198</accession>
<proteinExistence type="predicted"/>
<sequence length="59" mass="6926">MFVILQILENTYVCGQMEEIKIKIGECLLKYVFSIRIYIVIFIDDDSTSQHKSIPSDHF</sequence>